<reference evidence="3" key="1">
    <citation type="submission" date="2014-11" db="EMBL/GenBank/DDBJ databases">
        <authorList>
            <person name="Amaro Gonzalez C."/>
        </authorList>
    </citation>
    <scope>NUCLEOTIDE SEQUENCE</scope>
</reference>
<feature type="chain" id="PRO_5002433714" evidence="2">
    <location>
        <begin position="18"/>
        <end position="58"/>
    </location>
</feature>
<sequence length="58" mass="6767">MLLFIFNVEFILWRSLACHNYHFIWMDEHMAITHSPPQRGRQTPAKRAGGLGQKRGNS</sequence>
<evidence type="ECO:0000256" key="1">
    <source>
        <dbReference type="SAM" id="MobiDB-lite"/>
    </source>
</evidence>
<protein>
    <submittedName>
        <fullName evidence="3">Uncharacterized protein</fullName>
    </submittedName>
</protein>
<accession>A0A0E9VH46</accession>
<feature type="compositionally biased region" description="Gly residues" evidence="1">
    <location>
        <begin position="49"/>
        <end position="58"/>
    </location>
</feature>
<keyword evidence="2" id="KW-0732">Signal</keyword>
<feature type="region of interest" description="Disordered" evidence="1">
    <location>
        <begin position="35"/>
        <end position="58"/>
    </location>
</feature>
<feature type="signal peptide" evidence="2">
    <location>
        <begin position="1"/>
        <end position="17"/>
    </location>
</feature>
<dbReference type="EMBL" id="GBXM01031842">
    <property type="protein sequence ID" value="JAH76735.1"/>
    <property type="molecule type" value="Transcribed_RNA"/>
</dbReference>
<dbReference type="AlphaFoldDB" id="A0A0E9VH46"/>
<organism evidence="3">
    <name type="scientific">Anguilla anguilla</name>
    <name type="common">European freshwater eel</name>
    <name type="synonym">Muraena anguilla</name>
    <dbReference type="NCBI Taxonomy" id="7936"/>
    <lineage>
        <taxon>Eukaryota</taxon>
        <taxon>Metazoa</taxon>
        <taxon>Chordata</taxon>
        <taxon>Craniata</taxon>
        <taxon>Vertebrata</taxon>
        <taxon>Euteleostomi</taxon>
        <taxon>Actinopterygii</taxon>
        <taxon>Neopterygii</taxon>
        <taxon>Teleostei</taxon>
        <taxon>Anguilliformes</taxon>
        <taxon>Anguillidae</taxon>
        <taxon>Anguilla</taxon>
    </lineage>
</organism>
<evidence type="ECO:0000313" key="3">
    <source>
        <dbReference type="EMBL" id="JAH76735.1"/>
    </source>
</evidence>
<name>A0A0E9VH46_ANGAN</name>
<proteinExistence type="predicted"/>
<evidence type="ECO:0000256" key="2">
    <source>
        <dbReference type="SAM" id="SignalP"/>
    </source>
</evidence>
<reference evidence="3" key="2">
    <citation type="journal article" date="2015" name="Fish Shellfish Immunol.">
        <title>Early steps in the European eel (Anguilla anguilla)-Vibrio vulnificus interaction in the gills: Role of the RtxA13 toxin.</title>
        <authorList>
            <person name="Callol A."/>
            <person name="Pajuelo D."/>
            <person name="Ebbesson L."/>
            <person name="Teles M."/>
            <person name="MacKenzie S."/>
            <person name="Amaro C."/>
        </authorList>
    </citation>
    <scope>NUCLEOTIDE SEQUENCE</scope>
</reference>